<dbReference type="SUPFAM" id="SSF53850">
    <property type="entry name" value="Periplasmic binding protein-like II"/>
    <property type="match status" value="1"/>
</dbReference>
<dbReference type="AlphaFoldDB" id="A0A2X3I436"/>
<reference evidence="1 2" key="1">
    <citation type="submission" date="2018-06" db="EMBL/GenBank/DDBJ databases">
        <authorList>
            <consortium name="Pathogen Informatics"/>
            <person name="Doyle S."/>
        </authorList>
    </citation>
    <scope>NUCLEOTIDE SEQUENCE [LARGE SCALE GENOMIC DNA]</scope>
    <source>
        <strain evidence="1 2">NCTC9645</strain>
    </source>
</reference>
<dbReference type="Gene3D" id="3.40.190.10">
    <property type="entry name" value="Periplasmic binding protein-like II"/>
    <property type="match status" value="1"/>
</dbReference>
<gene>
    <name evidence="1" type="ORF">NCTC9645_05399</name>
</gene>
<dbReference type="EMBL" id="UASO01000009">
    <property type="protein sequence ID" value="SQC87282.1"/>
    <property type="molecule type" value="Genomic_DNA"/>
</dbReference>
<dbReference type="Proteomes" id="UP000250675">
    <property type="component" value="Unassembled WGS sequence"/>
</dbReference>
<accession>A0A2X3I436</accession>
<name>A0A2X3I436_KLEPN</name>
<proteinExistence type="predicted"/>
<sequence length="86" mass="9671">MLEAARQAMDSAGSRQTVAQGKLTLSVPKAVGRFVIHPLMMAFFHRYPQVDVCLRLEDRPLDFIDDGMIWRYASPIPPPPACMANR</sequence>
<evidence type="ECO:0000313" key="1">
    <source>
        <dbReference type="EMBL" id="SQC87282.1"/>
    </source>
</evidence>
<organism evidence="1 2">
    <name type="scientific">Klebsiella pneumoniae</name>
    <dbReference type="NCBI Taxonomy" id="573"/>
    <lineage>
        <taxon>Bacteria</taxon>
        <taxon>Pseudomonadati</taxon>
        <taxon>Pseudomonadota</taxon>
        <taxon>Gammaproteobacteria</taxon>
        <taxon>Enterobacterales</taxon>
        <taxon>Enterobacteriaceae</taxon>
        <taxon>Klebsiella/Raoultella group</taxon>
        <taxon>Klebsiella</taxon>
        <taxon>Klebsiella pneumoniae complex</taxon>
    </lineage>
</organism>
<protein>
    <submittedName>
        <fullName evidence="1">LysR family transcriptional regulator</fullName>
    </submittedName>
</protein>
<evidence type="ECO:0000313" key="2">
    <source>
        <dbReference type="Proteomes" id="UP000250675"/>
    </source>
</evidence>